<evidence type="ECO:0000256" key="3">
    <source>
        <dbReference type="ARBA" id="ARBA00006904"/>
    </source>
</evidence>
<comment type="similarity">
    <text evidence="3">Belongs to the class-V pyridoxal-phosphate-dependent aminotransferase family. SerC subfamily.</text>
</comment>
<dbReference type="GO" id="GO:0005737">
    <property type="term" value="C:cytoplasm"/>
    <property type="evidence" value="ECO:0007669"/>
    <property type="project" value="TreeGrafter"/>
</dbReference>
<keyword evidence="7" id="KW-0808">Transferase</keyword>
<comment type="catalytic activity">
    <reaction evidence="11">
        <text>O-phospho-L-serine + 2-oxoglutarate = 3-phosphooxypyruvate + L-glutamate</text>
        <dbReference type="Rhea" id="RHEA:14329"/>
        <dbReference type="ChEBI" id="CHEBI:16810"/>
        <dbReference type="ChEBI" id="CHEBI:18110"/>
        <dbReference type="ChEBI" id="CHEBI:29985"/>
        <dbReference type="ChEBI" id="CHEBI:57524"/>
        <dbReference type="EC" id="2.6.1.52"/>
    </reaction>
</comment>
<dbReference type="InterPro" id="IPR022278">
    <property type="entry name" value="Pser_aminoTfrase"/>
</dbReference>
<evidence type="ECO:0000256" key="10">
    <source>
        <dbReference type="ARBA" id="ARBA00047630"/>
    </source>
</evidence>
<protein>
    <recommendedName>
        <fullName evidence="4">phosphoserine transaminase</fullName>
        <ecNumber evidence="4">2.6.1.52</ecNumber>
    </recommendedName>
</protein>
<dbReference type="GO" id="GO:0030170">
    <property type="term" value="F:pyridoxal phosphate binding"/>
    <property type="evidence" value="ECO:0007669"/>
    <property type="project" value="TreeGrafter"/>
</dbReference>
<dbReference type="GO" id="GO:0006564">
    <property type="term" value="P:L-serine biosynthetic process"/>
    <property type="evidence" value="ECO:0007669"/>
    <property type="project" value="UniProtKB-KW"/>
</dbReference>
<dbReference type="FunFam" id="3.90.1150.10:FF:000006">
    <property type="entry name" value="Phosphoserine aminotransferase"/>
    <property type="match status" value="1"/>
</dbReference>
<sequence length="100" mass="11304">MRARAHKKSSLIYNAIAESNGFYLCPVKPTVRSRMNIPFRIAGGTELEAKFLKETRQQNMIQLKGHRSVGGIRASLYNAITVEEAQTLANFMKDFQKNNS</sequence>
<dbReference type="PANTHER" id="PTHR43247">
    <property type="entry name" value="PHOSPHOSERINE AMINOTRANSFERASE"/>
    <property type="match status" value="1"/>
</dbReference>
<dbReference type="PANTHER" id="PTHR43247:SF1">
    <property type="entry name" value="PHOSPHOSERINE AMINOTRANSFERASE"/>
    <property type="match status" value="1"/>
</dbReference>
<name>A0A1B6KZD7_9HEMI</name>
<accession>A0A1B6KZD7</accession>
<gene>
    <name evidence="12" type="ORF">g.21329</name>
</gene>
<evidence type="ECO:0000256" key="8">
    <source>
        <dbReference type="ARBA" id="ARBA00022898"/>
    </source>
</evidence>
<evidence type="ECO:0000256" key="6">
    <source>
        <dbReference type="ARBA" id="ARBA00022605"/>
    </source>
</evidence>
<reference evidence="12" key="1">
    <citation type="submission" date="2015-11" db="EMBL/GenBank/DDBJ databases">
        <title>De novo transcriptome assembly of four potential Pierce s Disease insect vectors from Arizona vineyards.</title>
        <authorList>
            <person name="Tassone E.E."/>
        </authorList>
    </citation>
    <scope>NUCLEOTIDE SEQUENCE</scope>
</reference>
<dbReference type="GO" id="GO:0004648">
    <property type="term" value="F:O-phospho-L-serine:2-oxoglutarate aminotransferase activity"/>
    <property type="evidence" value="ECO:0007669"/>
    <property type="project" value="UniProtKB-EC"/>
</dbReference>
<dbReference type="Gene3D" id="3.90.1150.10">
    <property type="entry name" value="Aspartate Aminotransferase, domain 1"/>
    <property type="match status" value="1"/>
</dbReference>
<keyword evidence="5" id="KW-0032">Aminotransferase</keyword>
<organism evidence="12">
    <name type="scientific">Graphocephala atropunctata</name>
    <dbReference type="NCBI Taxonomy" id="36148"/>
    <lineage>
        <taxon>Eukaryota</taxon>
        <taxon>Metazoa</taxon>
        <taxon>Ecdysozoa</taxon>
        <taxon>Arthropoda</taxon>
        <taxon>Hexapoda</taxon>
        <taxon>Insecta</taxon>
        <taxon>Pterygota</taxon>
        <taxon>Neoptera</taxon>
        <taxon>Paraneoptera</taxon>
        <taxon>Hemiptera</taxon>
        <taxon>Auchenorrhyncha</taxon>
        <taxon>Membracoidea</taxon>
        <taxon>Cicadellidae</taxon>
        <taxon>Cicadellinae</taxon>
        <taxon>Cicadellini</taxon>
        <taxon>Graphocephala</taxon>
    </lineage>
</organism>
<evidence type="ECO:0000256" key="4">
    <source>
        <dbReference type="ARBA" id="ARBA00013030"/>
    </source>
</evidence>
<evidence type="ECO:0000256" key="2">
    <source>
        <dbReference type="ARBA" id="ARBA00005099"/>
    </source>
</evidence>
<dbReference type="SUPFAM" id="SSF53383">
    <property type="entry name" value="PLP-dependent transferases"/>
    <property type="match status" value="1"/>
</dbReference>
<keyword evidence="9" id="KW-0718">Serine biosynthesis</keyword>
<evidence type="ECO:0000256" key="5">
    <source>
        <dbReference type="ARBA" id="ARBA00022576"/>
    </source>
</evidence>
<evidence type="ECO:0000313" key="12">
    <source>
        <dbReference type="EMBL" id="JAT16771.1"/>
    </source>
</evidence>
<evidence type="ECO:0000256" key="11">
    <source>
        <dbReference type="ARBA" id="ARBA00049007"/>
    </source>
</evidence>
<proteinExistence type="inferred from homology"/>
<dbReference type="AlphaFoldDB" id="A0A1B6KZD7"/>
<evidence type="ECO:0000256" key="1">
    <source>
        <dbReference type="ARBA" id="ARBA00001933"/>
    </source>
</evidence>
<evidence type="ECO:0000256" key="7">
    <source>
        <dbReference type="ARBA" id="ARBA00022679"/>
    </source>
</evidence>
<comment type="catalytic activity">
    <reaction evidence="10">
        <text>4-(phosphooxy)-L-threonine + 2-oxoglutarate = (R)-3-hydroxy-2-oxo-4-phosphooxybutanoate + L-glutamate</text>
        <dbReference type="Rhea" id="RHEA:16573"/>
        <dbReference type="ChEBI" id="CHEBI:16810"/>
        <dbReference type="ChEBI" id="CHEBI:29985"/>
        <dbReference type="ChEBI" id="CHEBI:58452"/>
        <dbReference type="ChEBI" id="CHEBI:58538"/>
        <dbReference type="EC" id="2.6.1.52"/>
    </reaction>
</comment>
<evidence type="ECO:0000256" key="9">
    <source>
        <dbReference type="ARBA" id="ARBA00023299"/>
    </source>
</evidence>
<dbReference type="InterPro" id="IPR015424">
    <property type="entry name" value="PyrdxlP-dep_Trfase"/>
</dbReference>
<comment type="cofactor">
    <cofactor evidence="1">
        <name>pyridoxal 5'-phosphate</name>
        <dbReference type="ChEBI" id="CHEBI:597326"/>
    </cofactor>
</comment>
<dbReference type="EMBL" id="GEBQ01023206">
    <property type="protein sequence ID" value="JAT16771.1"/>
    <property type="molecule type" value="Transcribed_RNA"/>
</dbReference>
<dbReference type="EC" id="2.6.1.52" evidence="4"/>
<comment type="pathway">
    <text evidence="2">Amino-acid biosynthesis; L-serine biosynthesis; L-serine from 3-phospho-D-glycerate: step 2/3.</text>
</comment>
<keyword evidence="6" id="KW-0028">Amino-acid biosynthesis</keyword>
<keyword evidence="8" id="KW-0663">Pyridoxal phosphate</keyword>
<dbReference type="InterPro" id="IPR015422">
    <property type="entry name" value="PyrdxlP-dep_Trfase_small"/>
</dbReference>